<dbReference type="Gene3D" id="3.40.50.12370">
    <property type="match status" value="1"/>
</dbReference>
<proteinExistence type="predicted"/>
<gene>
    <name evidence="2" type="ORF">KUL25_13970</name>
</gene>
<dbReference type="InterPro" id="IPR006016">
    <property type="entry name" value="UspA"/>
</dbReference>
<accession>A0A975TS01</accession>
<dbReference type="Pfam" id="PF00582">
    <property type="entry name" value="Usp"/>
    <property type="match status" value="1"/>
</dbReference>
<feature type="domain" description="UspA" evidence="1">
    <location>
        <begin position="233"/>
        <end position="281"/>
    </location>
</feature>
<reference evidence="2 3" key="1">
    <citation type="submission" date="2021-07" db="EMBL/GenBank/DDBJ databases">
        <title>Karlodiniumbacter phycospheric gen. nov., sp. nov., a phycosphere bacterium isolated from karlodinium veneficum.</title>
        <authorList>
            <person name="Peng Y."/>
            <person name="Jiang L."/>
            <person name="Lee J."/>
        </authorList>
    </citation>
    <scope>NUCLEOTIDE SEQUENCE</scope>
    <source>
        <strain evidence="2 3">N5</strain>
    </source>
</reference>
<evidence type="ECO:0000313" key="2">
    <source>
        <dbReference type="EMBL" id="QXL86568.1"/>
    </source>
</evidence>
<organism evidence="2">
    <name type="scientific">Gymnodinialimonas phycosphaerae</name>
    <dbReference type="NCBI Taxonomy" id="2841589"/>
    <lineage>
        <taxon>Bacteria</taxon>
        <taxon>Pseudomonadati</taxon>
        <taxon>Pseudomonadota</taxon>
        <taxon>Alphaproteobacteria</taxon>
        <taxon>Rhodobacterales</taxon>
        <taxon>Paracoccaceae</taxon>
        <taxon>Gymnodinialimonas</taxon>
    </lineage>
</organism>
<dbReference type="EMBL" id="JAIMBW010000001">
    <property type="protein sequence ID" value="MBY4893874.1"/>
    <property type="molecule type" value="Genomic_DNA"/>
</dbReference>
<dbReference type="CDD" id="cd00293">
    <property type="entry name" value="USP-like"/>
    <property type="match status" value="1"/>
</dbReference>
<dbReference type="SUPFAM" id="SSF52402">
    <property type="entry name" value="Adenine nucleotide alpha hydrolases-like"/>
    <property type="match status" value="1"/>
</dbReference>
<dbReference type="EMBL" id="CP078073">
    <property type="protein sequence ID" value="QXL86568.1"/>
    <property type="molecule type" value="Genomic_DNA"/>
</dbReference>
<dbReference type="Proteomes" id="UP000693972">
    <property type="component" value="Unassembled WGS sequence"/>
</dbReference>
<protein>
    <submittedName>
        <fullName evidence="2">Universal stress protein</fullName>
    </submittedName>
</protein>
<evidence type="ECO:0000259" key="1">
    <source>
        <dbReference type="Pfam" id="PF00582"/>
    </source>
</evidence>
<evidence type="ECO:0000313" key="3">
    <source>
        <dbReference type="Proteomes" id="UP000693972"/>
    </source>
</evidence>
<name>A0A975TS01_9RHOB</name>
<sequence>MKNRTLLFLMTEDTADAEVHQMAEYAVSENAHLVCFLLSRIPTQPMNAHGAFPYGGYEISDHWVEEVNSARDRLKVRQDALEALLQYEGVSAEVQFVLSSQPDVRVVVARRALVCDVAIASKSLRVAEDGLFRPALYGVLFDAPVGLMLNATPIANPKRIFVAWDTELPAARAIHAALPLLKQADEVIVGSFDPVAQEYEDGENPGSDLAKWLSHHGCKVTVNQYPSGGEIIGAAIQRRAAEIGADLVVMGAYGKSRLRELVFGGTTHHMIIQTETPVFMAH</sequence>
<dbReference type="AlphaFoldDB" id="A0A975TS01"/>
<keyword evidence="3" id="KW-1185">Reference proteome</keyword>
<dbReference type="RefSeq" id="WP_257893513.1">
    <property type="nucleotide sequence ID" value="NZ_JAIMBW010000001.1"/>
</dbReference>